<dbReference type="SUPFAM" id="SSF53223">
    <property type="entry name" value="Aminoacid dehydrogenase-like, N-terminal domain"/>
    <property type="match status" value="1"/>
</dbReference>
<dbReference type="EMBL" id="CP015136">
    <property type="protein sequence ID" value="AMY12398.1"/>
    <property type="molecule type" value="Genomic_DNA"/>
</dbReference>
<evidence type="ECO:0000313" key="5">
    <source>
        <dbReference type="EMBL" id="AMY12398.1"/>
    </source>
</evidence>
<name>A0A143PW18_LUTPR</name>
<sequence length="1414" mass="156357">MITADPTKRAQILEEVQRIVAATAPEGDRDLLHALAGVVLAEMPDSVAFRLPAPALAARIGEYFRFIAHTMPPEVQLYRGLPGLHVAVRNCDEAEDRAMAAHDGGPHEVTIVETHTPDAPFIFESLTNFFKNENLRVFSAIHPRITVRRQWERVVHVGGHGDEGSPELFCQFRIERIDRTERMRRLEHQIFSLLKSVFLAVSDFAPMKAAVIAASARLRARDGDMTAAAGSRRLLEWLCDDNFVLLGVMRYVPGADGVLQPQDESALGAFKDPALIETVFPGLPEDITRNLSPATDDARIIDIDYCVNGHAIHHLGTLEDVFVREWTADGTLAGMTLAIGRFAKSAFAAKAADIPVLDEKLTYVHEGLDVTPNSHAWREARAIFNHFPKRELFYARREDLCTIIEQMVTLVGDDEIAVAARQGTGYAAVTVAFSGARYSPQVEAALRCGLQEAFGPILFSEWADLGTKAIIVFYFDVAELEAPIDVEKVRVLTRQSVTTWEDQAALELEQAYGTIEGRRLFNKYVRSESRSGLYRETTTPQEVPADLARLEALEGRLEMHVLPESAEQVTIKLFAPKPLKLTGTLRTLQNLGLPVVEELSLTLVLPDNRTGFLERLRIQAAPTIISAVAQGPDRLLDALRALHEKRATDDALNVLVTSEGLTWRQVEVLRTLRNHLIQVRPSYNADTITGVMLRNGAASAALFRLFDARFNPVADGDRDHAVDQADRALRVALQQVGSLLDDEILRGVENLLLAVVRTNAYQTPERPVVSMKVECAKVAGMVTPRPLYEIYVHSPHLEGIHLRGGKVARGGLRWSDRHDDFRTEVLGLMKTQMVKNAIIVPVGSKGGFVLKGQLPARPALDQYLVDRYRQFISGLLDITDNIVAGAVVHPPDVVRYDQPDPYLVVAADKGTAHLSDTANSVSAQYGFWLGDAFASGGSNGYDHKVEGITARGAWECVLHHFRNMGQDIQVQPFTMIGLGDMSGDVFGNGALRSRVTRLIAAFNHAHIFIDPDPDLEKSFAERERLFKLPRSTWRDYDTSIISAGGGIFDRSAKAIPVSTQMKALFDIEQDEVTGEEMIRRLLTAKVDLLYNGGIGTYVKASTEDDSDVGDRANDRVRVDAREVRARVIGEGGNLGMTQKARLEYWERGGLCNTDAIDNSGGVDMSDHEVNIKILLDILVREKVIASRDARNVVLQQMTDNVSELVLDDNRYQARAITLDSVRSVVEYETFVEVIEQMIADRVFSRADQAVPTREALLSSPMRMRGLPRPLLAVLLGQAKMHAYDLTLSSTFPDSPSGLPLLTRYFPDLMQQRYGEFFAKHPLKREIIATVAINHVINHAGITFLPMRAAQSGADYGAIVQAYIEADEALGASRRRAEIAAGKGEAEAERRQLLAIEHEVEQAVGSHLAKVGVPQ</sequence>
<dbReference type="Pfam" id="PF05088">
    <property type="entry name" value="Bac_GDH_CD"/>
    <property type="match status" value="1"/>
</dbReference>
<dbReference type="Proteomes" id="UP000076079">
    <property type="component" value="Chromosome"/>
</dbReference>
<dbReference type="InterPro" id="IPR049056">
    <property type="entry name" value="NAD_Glu_DH_HM3"/>
</dbReference>
<keyword evidence="1 5" id="KW-0560">Oxidoreductase</keyword>
<dbReference type="PATRIC" id="fig|1813736.3.peg.5959"/>
<evidence type="ECO:0000259" key="3">
    <source>
        <dbReference type="Pfam" id="PF21074"/>
    </source>
</evidence>
<dbReference type="Pfam" id="PF21074">
    <property type="entry name" value="GDH_C"/>
    <property type="match status" value="1"/>
</dbReference>
<reference evidence="6" key="2">
    <citation type="submission" date="2016-04" db="EMBL/GenBank/DDBJ databases">
        <title>First Complete Genome Sequence of a Subdivision 6 Acidobacterium.</title>
        <authorList>
            <person name="Huang S."/>
            <person name="Vieira S."/>
            <person name="Bunk B."/>
            <person name="Riedel T."/>
            <person name="Sproeer C."/>
            <person name="Overmann J."/>
        </authorList>
    </citation>
    <scope>NUCLEOTIDE SEQUENCE [LARGE SCALE GENOMIC DNA]</scope>
    <source>
        <strain evidence="6">DSM 100886 HEG_-6_39</strain>
    </source>
</reference>
<dbReference type="Pfam" id="PF21075">
    <property type="entry name" value="GDH_ACT1"/>
    <property type="match status" value="1"/>
</dbReference>
<dbReference type="RefSeq" id="WP_110173859.1">
    <property type="nucleotide sequence ID" value="NZ_CP015136.1"/>
</dbReference>
<dbReference type="STRING" id="1855912.LuPra_05671"/>
<gene>
    <name evidence="5" type="primary">gdhB_3</name>
    <name evidence="5" type="ORF">LuPra_05671</name>
</gene>
<protein>
    <submittedName>
        <fullName evidence="5">NAD-specific glutamate dehydrogenase</fullName>
        <ecNumber evidence="5">1.4.1.2</ecNumber>
    </submittedName>
</protein>
<dbReference type="EC" id="1.4.1.2" evidence="5"/>
<dbReference type="KEGG" id="abac:LuPra_05671"/>
<dbReference type="InterPro" id="IPR028971">
    <property type="entry name" value="NAD-GDH_cat"/>
</dbReference>
<evidence type="ECO:0000256" key="1">
    <source>
        <dbReference type="ARBA" id="ARBA00023002"/>
    </source>
</evidence>
<dbReference type="Gene3D" id="3.40.50.720">
    <property type="entry name" value="NAD(P)-binding Rossmann-like Domain"/>
    <property type="match status" value="1"/>
</dbReference>
<dbReference type="PANTHER" id="PTHR43403">
    <property type="entry name" value="NAD-SPECIFIC GLUTAMATE DEHYDROGENASE"/>
    <property type="match status" value="1"/>
</dbReference>
<reference evidence="5 6" key="1">
    <citation type="journal article" date="2016" name="Genome Announc.">
        <title>First Complete Genome Sequence of a Subdivision 6 Acidobacterium Strain.</title>
        <authorList>
            <person name="Huang S."/>
            <person name="Vieira S."/>
            <person name="Bunk B."/>
            <person name="Riedel T."/>
            <person name="Sproer C."/>
            <person name="Overmann J."/>
        </authorList>
    </citation>
    <scope>NUCLEOTIDE SEQUENCE [LARGE SCALE GENOMIC DNA]</scope>
    <source>
        <strain evidence="6">DSM 100886 HEG_-6_39</strain>
    </source>
</reference>
<keyword evidence="6" id="KW-1185">Reference proteome</keyword>
<feature type="domain" description="NAD-specific glutamate dehydrogenase C-terminal" evidence="3">
    <location>
        <begin position="1264"/>
        <end position="1389"/>
    </location>
</feature>
<dbReference type="InterPro" id="IPR007780">
    <property type="entry name" value="NAD_Glu_DH_bac"/>
</dbReference>
<evidence type="ECO:0000259" key="4">
    <source>
        <dbReference type="Pfam" id="PF21075"/>
    </source>
</evidence>
<dbReference type="InterPro" id="IPR036291">
    <property type="entry name" value="NAD(P)-bd_dom_sf"/>
</dbReference>
<evidence type="ECO:0000313" key="6">
    <source>
        <dbReference type="Proteomes" id="UP000076079"/>
    </source>
</evidence>
<dbReference type="GO" id="GO:0004069">
    <property type="term" value="F:L-aspartate:2-oxoglutarate aminotransferase activity"/>
    <property type="evidence" value="ECO:0007669"/>
    <property type="project" value="InterPro"/>
</dbReference>
<proteinExistence type="predicted"/>
<dbReference type="Pfam" id="PF21073">
    <property type="entry name" value="GDH_HM1"/>
    <property type="match status" value="1"/>
</dbReference>
<dbReference type="GO" id="GO:0006538">
    <property type="term" value="P:L-glutamate catabolic process"/>
    <property type="evidence" value="ECO:0007669"/>
    <property type="project" value="InterPro"/>
</dbReference>
<accession>A0A143PW18</accession>
<feature type="domain" description="NAD-glutamate dehydrogenase N-terminal ACT1" evidence="4">
    <location>
        <begin position="101"/>
        <end position="190"/>
    </location>
</feature>
<feature type="domain" description="NAD-glutamate dehydrogenase catalytic" evidence="2">
    <location>
        <begin position="730"/>
        <end position="1218"/>
    </location>
</feature>
<dbReference type="OrthoDB" id="9758052at2"/>
<dbReference type="InterPro" id="IPR048381">
    <property type="entry name" value="GDH_C"/>
</dbReference>
<dbReference type="PANTHER" id="PTHR43403:SF1">
    <property type="entry name" value="NAD-SPECIFIC GLUTAMATE DEHYDROGENASE"/>
    <property type="match status" value="1"/>
</dbReference>
<evidence type="ECO:0000259" key="2">
    <source>
        <dbReference type="Pfam" id="PF05088"/>
    </source>
</evidence>
<dbReference type="SUPFAM" id="SSF51735">
    <property type="entry name" value="NAD(P)-binding Rossmann-fold domains"/>
    <property type="match status" value="1"/>
</dbReference>
<dbReference type="InterPro" id="IPR046346">
    <property type="entry name" value="Aminoacid_DH-like_N_sf"/>
</dbReference>
<dbReference type="InterPro" id="IPR024727">
    <property type="entry name" value="NAD_Glu_DH_N_ACT1"/>
</dbReference>
<dbReference type="Pfam" id="PF21078">
    <property type="entry name" value="GDH_HM3"/>
    <property type="match status" value="1"/>
</dbReference>
<organism evidence="5 6">
    <name type="scientific">Luteitalea pratensis</name>
    <dbReference type="NCBI Taxonomy" id="1855912"/>
    <lineage>
        <taxon>Bacteria</taxon>
        <taxon>Pseudomonadati</taxon>
        <taxon>Acidobacteriota</taxon>
        <taxon>Vicinamibacteria</taxon>
        <taxon>Vicinamibacterales</taxon>
        <taxon>Vicinamibacteraceae</taxon>
        <taxon>Luteitalea</taxon>
    </lineage>
</organism>
<dbReference type="GO" id="GO:0004352">
    <property type="term" value="F:glutamate dehydrogenase (NAD+) activity"/>
    <property type="evidence" value="ECO:0007669"/>
    <property type="project" value="UniProtKB-EC"/>
</dbReference>
<dbReference type="InterPro" id="IPR049059">
    <property type="entry name" value="NAD_Glu_DH_HM1"/>
</dbReference>